<evidence type="ECO:0000313" key="2">
    <source>
        <dbReference type="Proteomes" id="UP001219525"/>
    </source>
</evidence>
<dbReference type="AlphaFoldDB" id="A0AAD7E5P9"/>
<gene>
    <name evidence="1" type="ORF">GGX14DRAFT_2761</name>
</gene>
<dbReference type="Proteomes" id="UP001219525">
    <property type="component" value="Unassembled WGS sequence"/>
</dbReference>
<keyword evidence="2" id="KW-1185">Reference proteome</keyword>
<organism evidence="1 2">
    <name type="scientific">Mycena pura</name>
    <dbReference type="NCBI Taxonomy" id="153505"/>
    <lineage>
        <taxon>Eukaryota</taxon>
        <taxon>Fungi</taxon>
        <taxon>Dikarya</taxon>
        <taxon>Basidiomycota</taxon>
        <taxon>Agaricomycotina</taxon>
        <taxon>Agaricomycetes</taxon>
        <taxon>Agaricomycetidae</taxon>
        <taxon>Agaricales</taxon>
        <taxon>Marasmiineae</taxon>
        <taxon>Mycenaceae</taxon>
        <taxon>Mycena</taxon>
    </lineage>
</organism>
<comment type="caution">
    <text evidence="1">The sequence shown here is derived from an EMBL/GenBank/DDBJ whole genome shotgun (WGS) entry which is preliminary data.</text>
</comment>
<proteinExistence type="predicted"/>
<protein>
    <submittedName>
        <fullName evidence="1">Uncharacterized protein</fullName>
    </submittedName>
</protein>
<accession>A0AAD7E5P9</accession>
<reference evidence="1" key="1">
    <citation type="submission" date="2023-03" db="EMBL/GenBank/DDBJ databases">
        <title>Massive genome expansion in bonnet fungi (Mycena s.s.) driven by repeated elements and novel gene families across ecological guilds.</title>
        <authorList>
            <consortium name="Lawrence Berkeley National Laboratory"/>
            <person name="Harder C.B."/>
            <person name="Miyauchi S."/>
            <person name="Viragh M."/>
            <person name="Kuo A."/>
            <person name="Thoen E."/>
            <person name="Andreopoulos B."/>
            <person name="Lu D."/>
            <person name="Skrede I."/>
            <person name="Drula E."/>
            <person name="Henrissat B."/>
            <person name="Morin E."/>
            <person name="Kohler A."/>
            <person name="Barry K."/>
            <person name="LaButti K."/>
            <person name="Morin E."/>
            <person name="Salamov A."/>
            <person name="Lipzen A."/>
            <person name="Mereny Z."/>
            <person name="Hegedus B."/>
            <person name="Baldrian P."/>
            <person name="Stursova M."/>
            <person name="Weitz H."/>
            <person name="Taylor A."/>
            <person name="Grigoriev I.V."/>
            <person name="Nagy L.G."/>
            <person name="Martin F."/>
            <person name="Kauserud H."/>
        </authorList>
    </citation>
    <scope>NUCLEOTIDE SEQUENCE</scope>
    <source>
        <strain evidence="1">9144</strain>
    </source>
</reference>
<dbReference type="EMBL" id="JARJCW010000001">
    <property type="protein sequence ID" value="KAJ7230223.1"/>
    <property type="molecule type" value="Genomic_DNA"/>
</dbReference>
<evidence type="ECO:0000313" key="1">
    <source>
        <dbReference type="EMBL" id="KAJ7230223.1"/>
    </source>
</evidence>
<name>A0AAD7E5P9_9AGAR</name>
<sequence>MPLDNSLPDEIVSEILSPALTVADEVFSDTSRVSPFSNYSESTSAYLVVCKSWLRVATPLLYNVVVLRSKAQAKALARALSGNVDLGRFIKKLRVEGGYGAPMHTILQRAPNISDLYLSFEIWTPDTTDGLCKGLDLISPSRLIFREAQRKGPKNRMVCKLVDAVAEAIPKWDRLSVLDFSSEYSTARDKIVDSLNQAKRLHTVVVHSISIAMWAHRTFKECPLRVIQIKQPLDSWDLDFINWHDPAIRTLLRYTEWEKATAVQDNAPDLEIAPAFNPFFTPMSQAPNEVQDAIWSRVLYFAMSVPERAADPKRKDIPKCLPLLRVSKLFHRLGLPHYYVHVVLNYRAPYLEPEHILSQRPRIQTLHGLSNGSDTSVSLNSFEALAKCSGPSLLECHICVQGTRLPVSGAIFNDLAVLRKLTWRSPVAFVCTEADTPSNAMPRLEELQIDVGWSFVTMLTFMKLESLRIVHFLQSLDYNQFLEAHGSKLSELEIVSLSESVHESSILDLCPRLASLKLGCYERALPSEDILLSRQPTTTLAKVTFDVPYMDKTMVAGWEQFFESLNLASVPNLHEVHMPCFDWPTSERDIAKSHWVLWAEKFQTRNIHLIDGKGMKWRPRLKVSGRR</sequence>